<keyword evidence="4 10" id="KW-0812">Transmembrane</keyword>
<evidence type="ECO:0000256" key="1">
    <source>
        <dbReference type="ARBA" id="ARBA00004448"/>
    </source>
</evidence>
<comment type="similarity">
    <text evidence="2 11">Belongs to the mitochondrial carrier (TC 2.A.29) family.</text>
</comment>
<evidence type="ECO:0000256" key="7">
    <source>
        <dbReference type="ARBA" id="ARBA00022989"/>
    </source>
</evidence>
<evidence type="ECO:0000256" key="6">
    <source>
        <dbReference type="ARBA" id="ARBA00022792"/>
    </source>
</evidence>
<keyword evidence="6" id="KW-0999">Mitochondrion inner membrane</keyword>
<reference evidence="12 14" key="1">
    <citation type="submission" date="2015-02" db="EMBL/GenBank/DDBJ databases">
        <authorList>
            <person name="Chooi Y.-H."/>
        </authorList>
    </citation>
    <scope>NUCLEOTIDE SEQUENCE [LARGE SCALE GENOMIC DNA]</scope>
    <source>
        <strain evidence="12">E3</strain>
    </source>
</reference>
<feature type="repeat" description="Solcar" evidence="10">
    <location>
        <begin position="8"/>
        <end position="100"/>
    </location>
</feature>
<evidence type="ECO:0000313" key="14">
    <source>
        <dbReference type="Proteomes" id="UP000039324"/>
    </source>
</evidence>
<keyword evidence="8 13" id="KW-0496">Mitochondrion</keyword>
<evidence type="ECO:0000256" key="5">
    <source>
        <dbReference type="ARBA" id="ARBA00022737"/>
    </source>
</evidence>
<evidence type="ECO:0000256" key="8">
    <source>
        <dbReference type="ARBA" id="ARBA00023128"/>
    </source>
</evidence>
<name>A0A0G4IQ14_PLABS</name>
<evidence type="ECO:0000256" key="3">
    <source>
        <dbReference type="ARBA" id="ARBA00022448"/>
    </source>
</evidence>
<dbReference type="PANTHER" id="PTHR45928:SF1">
    <property type="entry name" value="RE38146P"/>
    <property type="match status" value="1"/>
</dbReference>
<dbReference type="OrthoDB" id="6703404at2759"/>
<comment type="subcellular location">
    <subcellularLocation>
        <location evidence="1">Mitochondrion inner membrane</location>
        <topology evidence="1">Multi-pass membrane protein</topology>
    </subcellularLocation>
</comment>
<proteinExistence type="inferred from homology"/>
<evidence type="ECO:0000256" key="2">
    <source>
        <dbReference type="ARBA" id="ARBA00006375"/>
    </source>
</evidence>
<dbReference type="AlphaFoldDB" id="A0A0G4IQ14"/>
<keyword evidence="7" id="KW-1133">Transmembrane helix</keyword>
<dbReference type="PROSITE" id="PS50920">
    <property type="entry name" value="SOLCAR"/>
    <property type="match status" value="3"/>
</dbReference>
<dbReference type="STRING" id="37360.A0A0G4IQ14"/>
<evidence type="ECO:0000313" key="13">
    <source>
        <dbReference type="EMBL" id="SPQ97547.1"/>
    </source>
</evidence>
<keyword evidence="3 11" id="KW-0813">Transport</keyword>
<evidence type="ECO:0000313" key="15">
    <source>
        <dbReference type="Proteomes" id="UP000290189"/>
    </source>
</evidence>
<dbReference type="InterPro" id="IPR018108">
    <property type="entry name" value="MCP_transmembrane"/>
</dbReference>
<dbReference type="Proteomes" id="UP000290189">
    <property type="component" value="Unassembled WGS sequence"/>
</dbReference>
<accession>A0A0G4IQ14</accession>
<keyword evidence="5" id="KW-0677">Repeat</keyword>
<feature type="repeat" description="Solcar" evidence="10">
    <location>
        <begin position="110"/>
        <end position="205"/>
    </location>
</feature>
<protein>
    <submittedName>
        <fullName evidence="12">Uncharacterized protein</fullName>
    </submittedName>
</protein>
<dbReference type="OMA" id="GFYDPMR"/>
<dbReference type="Pfam" id="PF00153">
    <property type="entry name" value="Mito_carr"/>
    <property type="match status" value="3"/>
</dbReference>
<gene>
    <name evidence="12" type="ORF">PBRA_000584</name>
    <name evidence="13" type="ORF">PLBR_LOCUS4762</name>
</gene>
<dbReference type="Gene3D" id="1.50.40.10">
    <property type="entry name" value="Mitochondrial carrier domain"/>
    <property type="match status" value="1"/>
</dbReference>
<evidence type="ECO:0000256" key="4">
    <source>
        <dbReference type="ARBA" id="ARBA00022692"/>
    </source>
</evidence>
<keyword evidence="14" id="KW-1185">Reference proteome</keyword>
<evidence type="ECO:0000256" key="10">
    <source>
        <dbReference type="PROSITE-ProRule" id="PRU00282"/>
    </source>
</evidence>
<dbReference type="Proteomes" id="UP000039324">
    <property type="component" value="Unassembled WGS sequence"/>
</dbReference>
<evidence type="ECO:0000256" key="11">
    <source>
        <dbReference type="RuleBase" id="RU000488"/>
    </source>
</evidence>
<dbReference type="PANTHER" id="PTHR45928">
    <property type="entry name" value="RE38146P"/>
    <property type="match status" value="1"/>
</dbReference>
<reference evidence="13 15" key="2">
    <citation type="submission" date="2018-03" db="EMBL/GenBank/DDBJ databases">
        <authorList>
            <person name="Fogelqvist J."/>
        </authorList>
    </citation>
    <scope>NUCLEOTIDE SEQUENCE [LARGE SCALE GENOMIC DNA]</scope>
</reference>
<sequence length="310" mass="32071">MKATDTKRGPLGEIGLAAAAACSATLFSNPLEVVKTRMQLQGELSRSAAANLYRTPWQAVRTIVATEGAASLQKGLAPALLYTAVMNGLRLGLYAPVKSMLANGDDDVAVAFVKSMAAGAASGVAGAGLASPAFLIKVRLQMQGKAGAGSTIGYQHNYGGVLDAATKIVSADGIAGLWAGSRSQMLRVAVGSAVQLPSYDAFKAVLLMVPGMPNGTVTHLIASTGGGLLVAVAMNPFDLVTSRVMNQPTVNGKGALYDGIVDCILKTARSEGPLALFKGLPAHAMRVAPHTILTFVFWEHYKRLAASRGY</sequence>
<evidence type="ECO:0000256" key="9">
    <source>
        <dbReference type="ARBA" id="ARBA00023136"/>
    </source>
</evidence>
<dbReference type="EMBL" id="CDSF01000079">
    <property type="protein sequence ID" value="CEO97239.1"/>
    <property type="molecule type" value="Genomic_DNA"/>
</dbReference>
<dbReference type="InterPro" id="IPR051508">
    <property type="entry name" value="Mito_Carrier_Antiporter"/>
</dbReference>
<dbReference type="SUPFAM" id="SSF103506">
    <property type="entry name" value="Mitochondrial carrier"/>
    <property type="match status" value="1"/>
</dbReference>
<dbReference type="InterPro" id="IPR023395">
    <property type="entry name" value="MCP_dom_sf"/>
</dbReference>
<geneLocation type="mitochondrion" evidence="13"/>
<dbReference type="EMBL" id="OVEO01000008">
    <property type="protein sequence ID" value="SPQ97547.1"/>
    <property type="molecule type" value="Genomic_DNA"/>
</dbReference>
<evidence type="ECO:0000313" key="12">
    <source>
        <dbReference type="EMBL" id="CEO97239.1"/>
    </source>
</evidence>
<keyword evidence="9 10" id="KW-0472">Membrane</keyword>
<feature type="repeat" description="Solcar" evidence="10">
    <location>
        <begin position="214"/>
        <end position="304"/>
    </location>
</feature>
<organism evidence="12 14">
    <name type="scientific">Plasmodiophora brassicae</name>
    <name type="common">Clubroot disease agent</name>
    <dbReference type="NCBI Taxonomy" id="37360"/>
    <lineage>
        <taxon>Eukaryota</taxon>
        <taxon>Sar</taxon>
        <taxon>Rhizaria</taxon>
        <taxon>Endomyxa</taxon>
        <taxon>Phytomyxea</taxon>
        <taxon>Plasmodiophorida</taxon>
        <taxon>Plasmodiophoridae</taxon>
        <taxon>Plasmodiophora</taxon>
    </lineage>
</organism>
<dbReference type="GO" id="GO:0005743">
    <property type="term" value="C:mitochondrial inner membrane"/>
    <property type="evidence" value="ECO:0007669"/>
    <property type="project" value="UniProtKB-SubCell"/>
</dbReference>